<evidence type="ECO:0000256" key="1">
    <source>
        <dbReference type="SAM" id="MobiDB-lite"/>
    </source>
</evidence>
<feature type="compositionally biased region" description="Basic and acidic residues" evidence="1">
    <location>
        <begin position="242"/>
        <end position="257"/>
    </location>
</feature>
<evidence type="ECO:0000313" key="2">
    <source>
        <dbReference type="EnsemblPlants" id="MELO3C024480.2.1"/>
    </source>
</evidence>
<protein>
    <submittedName>
        <fullName evidence="4">Aspartic and glutamic acid-rich protein-like</fullName>
    </submittedName>
</protein>
<keyword evidence="3" id="KW-1185">Reference proteome</keyword>
<dbReference type="Gramene" id="MELO3C024480.2.1">
    <property type="protein sequence ID" value="MELO3C024480.2.1"/>
    <property type="gene ID" value="MELO3C024480.2"/>
</dbReference>
<feature type="compositionally biased region" description="Acidic residues" evidence="1">
    <location>
        <begin position="203"/>
        <end position="216"/>
    </location>
</feature>
<accession>A0A1S4E4H4</accession>
<feature type="region of interest" description="Disordered" evidence="1">
    <location>
        <begin position="202"/>
        <end position="227"/>
    </location>
</feature>
<feature type="region of interest" description="Disordered" evidence="1">
    <location>
        <begin position="242"/>
        <end position="271"/>
    </location>
</feature>
<dbReference type="RefSeq" id="XP_016902875.1">
    <property type="nucleotide sequence ID" value="XM_017047386.1"/>
</dbReference>
<dbReference type="EnsemblPlants" id="MELO3C024480.2.1">
    <property type="protein sequence ID" value="MELO3C024480.2.1"/>
    <property type="gene ID" value="MELO3C024480.2"/>
</dbReference>
<gene>
    <name evidence="4" type="primary">LOC107991912</name>
    <name evidence="2" type="synonym">107991912</name>
</gene>
<feature type="compositionally biased region" description="Polar residues" evidence="1">
    <location>
        <begin position="258"/>
        <end position="271"/>
    </location>
</feature>
<sequence>MDPSDTVHPANVDDREDFLSGPNRRGRENSKSPPMCLLYGHILAENQPSDDAAFGKQDLYCSFEANGVILGGQENEQGQCVFDIYFSQDNRDYLVKLVFGPMLELSDEDSQQEERELESDFYCDDGEETYEDYENDSDEEIFEDEQSDDPELTGYRVCNLYFPGERYYVVRLVFEEEEGEDRFLEEDDRFLFKKLQRAAEISYDGEEEEEEEEIPATDDKSSGDLPEIVSENSSKLMELKIEEHDDDVRIEHPETAKGTENGNNDQDQSSGNFVDPLIILEQQNHLITRIVAV</sequence>
<reference evidence="2" key="1">
    <citation type="submission" date="2023-03" db="UniProtKB">
        <authorList>
            <consortium name="EnsemblPlants"/>
        </authorList>
    </citation>
    <scope>IDENTIFICATION</scope>
</reference>
<dbReference type="GeneID" id="107991912"/>
<name>A0A1S4E4H4_CUCME</name>
<feature type="region of interest" description="Disordered" evidence="1">
    <location>
        <begin position="1"/>
        <end position="32"/>
    </location>
</feature>
<dbReference type="AlphaFoldDB" id="A0A1S4E4H4"/>
<dbReference type="OrthoDB" id="10422328at2759"/>
<dbReference type="KEGG" id="cmo:107991912"/>
<reference evidence="4" key="2">
    <citation type="submission" date="2025-04" db="UniProtKB">
        <authorList>
            <consortium name="RefSeq"/>
        </authorList>
    </citation>
    <scope>IDENTIFICATION</scope>
</reference>
<dbReference type="Proteomes" id="UP001652600">
    <property type="component" value="Chromosome 8"/>
</dbReference>
<proteinExistence type="predicted"/>
<evidence type="ECO:0000313" key="3">
    <source>
        <dbReference type="Proteomes" id="UP001652600"/>
    </source>
</evidence>
<dbReference type="InParanoid" id="A0A1S4E4H4"/>
<evidence type="ECO:0000313" key="4">
    <source>
        <dbReference type="RefSeq" id="XP_016902875.1"/>
    </source>
</evidence>
<organism evidence="3 4">
    <name type="scientific">Cucumis melo</name>
    <name type="common">Muskmelon</name>
    <dbReference type="NCBI Taxonomy" id="3656"/>
    <lineage>
        <taxon>Eukaryota</taxon>
        <taxon>Viridiplantae</taxon>
        <taxon>Streptophyta</taxon>
        <taxon>Embryophyta</taxon>
        <taxon>Tracheophyta</taxon>
        <taxon>Spermatophyta</taxon>
        <taxon>Magnoliopsida</taxon>
        <taxon>eudicotyledons</taxon>
        <taxon>Gunneridae</taxon>
        <taxon>Pentapetalae</taxon>
        <taxon>rosids</taxon>
        <taxon>fabids</taxon>
        <taxon>Cucurbitales</taxon>
        <taxon>Cucurbitaceae</taxon>
        <taxon>Benincaseae</taxon>
        <taxon>Cucumis</taxon>
    </lineage>
</organism>